<reference evidence="1 2" key="1">
    <citation type="journal article" date="2017" name="Front. Microbiol.">
        <title>Phaeobacter piscinae sp. nov., a species of the Roseobacter group and potential aquaculture probiont.</title>
        <authorList>
            <person name="Sonnenschein E.C."/>
            <person name="Phippen C.B.W."/>
            <person name="Nielsen K.F."/>
            <person name="Mateiu R.V."/>
            <person name="Melchiorsen J."/>
            <person name="Gram L."/>
            <person name="Overmann J."/>
            <person name="Freese H.M."/>
        </authorList>
    </citation>
    <scope>NUCLEOTIDE SEQUENCE [LARGE SCALE GENOMIC DNA]</scope>
    <source>
        <strain evidence="1 2">P63</strain>
    </source>
</reference>
<gene>
    <name evidence="1" type="ORF">PhaeoP63_00266</name>
</gene>
<dbReference type="EMBL" id="CP010784">
    <property type="protein sequence ID" value="ATF04381.1"/>
    <property type="molecule type" value="Genomic_DNA"/>
</dbReference>
<protein>
    <submittedName>
        <fullName evidence="1">Uncharacterized protein</fullName>
    </submittedName>
</protein>
<sequence>MPLMLRVAPDYAQPQNAELWRDTTFLLNSKFYRSKMHVFSISLLRTTTCFVTSAAFLMCGEAWTETEIDLGSRNTVSLETKVL</sequence>
<evidence type="ECO:0000313" key="1">
    <source>
        <dbReference type="EMBL" id="ATF04381.1"/>
    </source>
</evidence>
<proteinExistence type="predicted"/>
<organism evidence="1 2">
    <name type="scientific">Phaeobacter gallaeciensis</name>
    <dbReference type="NCBI Taxonomy" id="60890"/>
    <lineage>
        <taxon>Bacteria</taxon>
        <taxon>Pseudomonadati</taxon>
        <taxon>Pseudomonadota</taxon>
        <taxon>Alphaproteobacteria</taxon>
        <taxon>Rhodobacterales</taxon>
        <taxon>Roseobacteraceae</taxon>
        <taxon>Phaeobacter</taxon>
    </lineage>
</organism>
<dbReference type="AlphaFoldDB" id="A0AAC9Z5I5"/>
<accession>A0AAC9Z5I5</accession>
<evidence type="ECO:0000313" key="2">
    <source>
        <dbReference type="Proteomes" id="UP000217545"/>
    </source>
</evidence>
<name>A0AAC9Z5I5_9RHOB</name>
<dbReference type="Proteomes" id="UP000217545">
    <property type="component" value="Chromosome"/>
</dbReference>